<name>A0A542DDS1_AMYCI</name>
<evidence type="ECO:0000313" key="1">
    <source>
        <dbReference type="EMBL" id="TQJ01211.1"/>
    </source>
</evidence>
<gene>
    <name evidence="1" type="ORF">FB471_0876</name>
</gene>
<keyword evidence="2" id="KW-1185">Reference proteome</keyword>
<comment type="caution">
    <text evidence="1">The sequence shown here is derived from an EMBL/GenBank/DDBJ whole genome shotgun (WGS) entry which is preliminary data.</text>
</comment>
<dbReference type="EMBL" id="VFML01000001">
    <property type="protein sequence ID" value="TQJ01211.1"/>
    <property type="molecule type" value="Genomic_DNA"/>
</dbReference>
<sequence length="154" mass="17406">MTMTSTLDAPSTETVALRDPQDYLTPEVWNKEVALLMRDHPFDQSMAERLLGQAVAYLLTAMEPRGQHRELGPGELVDIAVHTLILDTKPYAEFCRRYNQGEYLHHVPEVERKVDGTVARTAEVVAERGFAVDWPLWEADFTKCSPCHPGTDSH</sequence>
<accession>A0A542DDS1</accession>
<organism evidence="1 2">
    <name type="scientific">Amycolatopsis cihanbeyliensis</name>
    <dbReference type="NCBI Taxonomy" id="1128664"/>
    <lineage>
        <taxon>Bacteria</taxon>
        <taxon>Bacillati</taxon>
        <taxon>Actinomycetota</taxon>
        <taxon>Actinomycetes</taxon>
        <taxon>Pseudonocardiales</taxon>
        <taxon>Pseudonocardiaceae</taxon>
        <taxon>Amycolatopsis</taxon>
    </lineage>
</organism>
<reference evidence="1 2" key="1">
    <citation type="submission" date="2019-06" db="EMBL/GenBank/DDBJ databases">
        <title>Sequencing the genomes of 1000 actinobacteria strains.</title>
        <authorList>
            <person name="Klenk H.-P."/>
        </authorList>
    </citation>
    <scope>NUCLEOTIDE SEQUENCE [LARGE SCALE GENOMIC DNA]</scope>
    <source>
        <strain evidence="1 2">DSM 45679</strain>
    </source>
</reference>
<evidence type="ECO:0000313" key="2">
    <source>
        <dbReference type="Proteomes" id="UP000320876"/>
    </source>
</evidence>
<protein>
    <submittedName>
        <fullName evidence="1">Uncharacterized protein</fullName>
    </submittedName>
</protein>
<dbReference type="AlphaFoldDB" id="A0A542DDS1"/>
<dbReference type="Proteomes" id="UP000320876">
    <property type="component" value="Unassembled WGS sequence"/>
</dbReference>
<proteinExistence type="predicted"/>